<dbReference type="PANTHER" id="PTHR14523">
    <property type="entry name" value="UNCHARACTERIZED PROTEIN C17ORF53 HOMOLOG"/>
    <property type="match status" value="1"/>
</dbReference>
<organism evidence="2">
    <name type="scientific">Clastoptera arizonana</name>
    <name type="common">Arizona spittle bug</name>
    <dbReference type="NCBI Taxonomy" id="38151"/>
    <lineage>
        <taxon>Eukaryota</taxon>
        <taxon>Metazoa</taxon>
        <taxon>Ecdysozoa</taxon>
        <taxon>Arthropoda</taxon>
        <taxon>Hexapoda</taxon>
        <taxon>Insecta</taxon>
        <taxon>Pterygota</taxon>
        <taxon>Neoptera</taxon>
        <taxon>Paraneoptera</taxon>
        <taxon>Hemiptera</taxon>
        <taxon>Auchenorrhyncha</taxon>
        <taxon>Cercopoidea</taxon>
        <taxon>Clastopteridae</taxon>
        <taxon>Clastoptera</taxon>
    </lineage>
</organism>
<dbReference type="PANTHER" id="PTHR14523:SF1">
    <property type="entry name" value="HOMOLOGOUS RECOMBINATION OB-FOLD PROTEIN"/>
    <property type="match status" value="1"/>
</dbReference>
<dbReference type="InterPro" id="IPR058570">
    <property type="entry name" value="HROB_OB"/>
</dbReference>
<dbReference type="Pfam" id="PF15072">
    <property type="entry name" value="HROB"/>
    <property type="match status" value="1"/>
</dbReference>
<dbReference type="InterPro" id="IPR028045">
    <property type="entry name" value="HROB"/>
</dbReference>
<evidence type="ECO:0000259" key="1">
    <source>
        <dbReference type="Pfam" id="PF15072"/>
    </source>
</evidence>
<proteinExistence type="predicted"/>
<evidence type="ECO:0000313" key="2">
    <source>
        <dbReference type="EMBL" id="JAS20650.1"/>
    </source>
</evidence>
<accession>A0A1B6D4Q1</accession>
<sequence length="536" mass="60049">MFEDNDNFEVDEDFLDDVLASEHEALENSNVQQDVNPYFKLPSNDINKIAKSHILQQGFNNQNTFFFEENNTVFGQNTNDRNVYVDHCDQSNAHKTNKTPCRNSEFSLRKRQRKFPGPAGLLPERGQNSCFGSPIRDLDLDGSLDTPSKEELYSQPGSLFDEETWQCLISDLGSHRDILKILNIGSIKKKAAARCLTKKKVPFLAALLHSIDASAPDPCVILRDSTGEMHGTLHRNVWGEFGAELKTGCVLVLRNVGVLSTGFISRRHYLNITSANLVTLYTTSKGKVQASENTSVPNLNFKKFIEDWRNSVYHAPVLSPGGNALSLFNTVTPQAECSRIPFSVNSPQIKNNNTQNNCKNPNAQNKSSQLTIVPPVRVLNPRTQFIRQPPLVVKQNNSIVNNSLNRFNIQASGNQSFPKTHVNQRKSNHKQSQDMFLSCGSSKNIGQSHLNVEETQGRYSTESDAISCTNNRKNITFKTSESFLKSKNLYQQPTAITGSNSNQNTLLFSQDLPEEERCVVESMFDGIDSEALFDDF</sequence>
<gene>
    <name evidence="2" type="ORF">g.8628</name>
</gene>
<name>A0A1B6D4Q1_9HEMI</name>
<feature type="domain" description="Homologous recombination OB-fold protein OB-fold" evidence="1">
    <location>
        <begin position="199"/>
        <end position="283"/>
    </location>
</feature>
<reference evidence="2" key="1">
    <citation type="submission" date="2015-12" db="EMBL/GenBank/DDBJ databases">
        <title>De novo transcriptome assembly of four potential Pierce s Disease insect vectors from Arizona vineyards.</title>
        <authorList>
            <person name="Tassone E.E."/>
        </authorList>
    </citation>
    <scope>NUCLEOTIDE SEQUENCE</scope>
</reference>
<dbReference type="GO" id="GO:0000725">
    <property type="term" value="P:recombinational repair"/>
    <property type="evidence" value="ECO:0007669"/>
    <property type="project" value="InterPro"/>
</dbReference>
<protein>
    <recommendedName>
        <fullName evidence="1">Homologous recombination OB-fold protein OB-fold domain-containing protein</fullName>
    </recommendedName>
</protein>
<dbReference type="EMBL" id="GEDC01016648">
    <property type="protein sequence ID" value="JAS20650.1"/>
    <property type="molecule type" value="Transcribed_RNA"/>
</dbReference>
<dbReference type="AlphaFoldDB" id="A0A1B6D4Q1"/>